<organism evidence="1 2">
    <name type="scientific">Araneus ventricosus</name>
    <name type="common">Orbweaver spider</name>
    <name type="synonym">Epeira ventricosa</name>
    <dbReference type="NCBI Taxonomy" id="182803"/>
    <lineage>
        <taxon>Eukaryota</taxon>
        <taxon>Metazoa</taxon>
        <taxon>Ecdysozoa</taxon>
        <taxon>Arthropoda</taxon>
        <taxon>Chelicerata</taxon>
        <taxon>Arachnida</taxon>
        <taxon>Araneae</taxon>
        <taxon>Araneomorphae</taxon>
        <taxon>Entelegynae</taxon>
        <taxon>Araneoidea</taxon>
        <taxon>Araneidae</taxon>
        <taxon>Araneus</taxon>
    </lineage>
</organism>
<evidence type="ECO:0000313" key="1">
    <source>
        <dbReference type="EMBL" id="GBO29756.1"/>
    </source>
</evidence>
<evidence type="ECO:0000313" key="2">
    <source>
        <dbReference type="Proteomes" id="UP000499080"/>
    </source>
</evidence>
<sequence length="125" mass="14070">MDQNLKTEFLAITILSLSILSIDQSQKEHHPALPKHLGKLLNNEQIVRHCGYCITALITSGSCNNSSFNQGTTYHWKWARRATPPLLSHRVDESLLTYTVASHPRIRGGPLDGVYLVYEKVEMAL</sequence>
<comment type="caution">
    <text evidence="1">The sequence shown here is derived from an EMBL/GenBank/DDBJ whole genome shotgun (WGS) entry which is preliminary data.</text>
</comment>
<protein>
    <submittedName>
        <fullName evidence="1">Uncharacterized protein</fullName>
    </submittedName>
</protein>
<dbReference type="AlphaFoldDB" id="A0A4Y2VZP1"/>
<accession>A0A4Y2VZP1</accession>
<gene>
    <name evidence="1" type="ORF">AVEN_120436_1</name>
</gene>
<dbReference type="EMBL" id="BGPR01052926">
    <property type="protein sequence ID" value="GBO29756.1"/>
    <property type="molecule type" value="Genomic_DNA"/>
</dbReference>
<name>A0A4Y2VZP1_ARAVE</name>
<reference evidence="1 2" key="1">
    <citation type="journal article" date="2019" name="Sci. Rep.">
        <title>Orb-weaving spider Araneus ventricosus genome elucidates the spidroin gene catalogue.</title>
        <authorList>
            <person name="Kono N."/>
            <person name="Nakamura H."/>
            <person name="Ohtoshi R."/>
            <person name="Moran D.A.P."/>
            <person name="Shinohara A."/>
            <person name="Yoshida Y."/>
            <person name="Fujiwara M."/>
            <person name="Mori M."/>
            <person name="Tomita M."/>
            <person name="Arakawa K."/>
        </authorList>
    </citation>
    <scope>NUCLEOTIDE SEQUENCE [LARGE SCALE GENOMIC DNA]</scope>
</reference>
<keyword evidence="2" id="KW-1185">Reference proteome</keyword>
<proteinExistence type="predicted"/>
<dbReference type="Proteomes" id="UP000499080">
    <property type="component" value="Unassembled WGS sequence"/>
</dbReference>